<name>A0ABY5JPZ5_9BACI</name>
<evidence type="ECO:0000256" key="1">
    <source>
        <dbReference type="ARBA" id="ARBA00001947"/>
    </source>
</evidence>
<evidence type="ECO:0000313" key="2">
    <source>
        <dbReference type="EMBL" id="UUI02383.1"/>
    </source>
</evidence>
<dbReference type="InterPro" id="IPR003737">
    <property type="entry name" value="GlcNAc_PI_deacetylase-related"/>
</dbReference>
<dbReference type="EMBL" id="CP101914">
    <property type="protein sequence ID" value="UUI02383.1"/>
    <property type="molecule type" value="Genomic_DNA"/>
</dbReference>
<gene>
    <name evidence="2" type="ORF">NP439_20450</name>
</gene>
<dbReference type="Proteomes" id="UP001059773">
    <property type="component" value="Chromosome"/>
</dbReference>
<protein>
    <submittedName>
        <fullName evidence="2">PIG-L family deacetylase</fullName>
    </submittedName>
</protein>
<sequence length="232" mass="26853">MKKQHHIMSIGAHALDAELMAGPISIKYTKEGHQASFVHLTRGERGNKKKTPEEYGKQLEVEMPKVAEAMGARSIWTGYIAGQLPPQEVMEMDLCKLLREEKPDIVVTHWRGSLHQRHVLTHDMVLTAVKMAENPNIETDQKPHHVDYVYFGENCEDLNGFIPQIYVDIKDTFDQWFEALSHYELFRANEANVPYQDYYRTMATMRAIEVGNRNLSSKAFMLATRKQDYLHF</sequence>
<accession>A0ABY5JPZ5</accession>
<comment type="cofactor">
    <cofactor evidence="1">
        <name>Zn(2+)</name>
        <dbReference type="ChEBI" id="CHEBI:29105"/>
    </cofactor>
</comment>
<dbReference type="Gene3D" id="3.40.50.10320">
    <property type="entry name" value="LmbE-like"/>
    <property type="match status" value="1"/>
</dbReference>
<keyword evidence="3" id="KW-1185">Reference proteome</keyword>
<dbReference type="Pfam" id="PF02585">
    <property type="entry name" value="PIG-L"/>
    <property type="match status" value="1"/>
</dbReference>
<proteinExistence type="predicted"/>
<dbReference type="SUPFAM" id="SSF102588">
    <property type="entry name" value="LmbE-like"/>
    <property type="match status" value="1"/>
</dbReference>
<reference evidence="2" key="1">
    <citation type="submission" date="2022-07" db="EMBL/GenBank/DDBJ databases">
        <title>FELIX.</title>
        <authorList>
            <person name="Wan K.H."/>
            <person name="Park S."/>
            <person name="Lawrence Q."/>
            <person name="Eichenberger J.P."/>
            <person name="Booth B.W."/>
            <person name="Piaggio A.J."/>
            <person name="Chandler J.C."/>
            <person name="Franklin A.B."/>
            <person name="Celniker S.E."/>
        </authorList>
    </citation>
    <scope>NUCLEOTIDE SEQUENCE</scope>
    <source>
        <strain evidence="2">QA-1986 374</strain>
    </source>
</reference>
<dbReference type="InterPro" id="IPR024078">
    <property type="entry name" value="LmbE-like_dom_sf"/>
</dbReference>
<organism evidence="2 3">
    <name type="scientific">Oceanobacillus jeddahense</name>
    <dbReference type="NCBI Taxonomy" id="1462527"/>
    <lineage>
        <taxon>Bacteria</taxon>
        <taxon>Bacillati</taxon>
        <taxon>Bacillota</taxon>
        <taxon>Bacilli</taxon>
        <taxon>Bacillales</taxon>
        <taxon>Bacillaceae</taxon>
        <taxon>Oceanobacillus</taxon>
    </lineage>
</organism>
<evidence type="ECO:0000313" key="3">
    <source>
        <dbReference type="Proteomes" id="UP001059773"/>
    </source>
</evidence>
<dbReference type="RefSeq" id="WP_256707618.1">
    <property type="nucleotide sequence ID" value="NZ_CP101914.1"/>
</dbReference>